<reference evidence="2 3" key="1">
    <citation type="submission" date="2018-01" db="EMBL/GenBank/DDBJ databases">
        <title>Draft genome sequence of Sphaerisporangium sp. 7K107.</title>
        <authorList>
            <person name="Sahin N."/>
            <person name="Saygin H."/>
            <person name="Ay H."/>
        </authorList>
    </citation>
    <scope>NUCLEOTIDE SEQUENCE [LARGE SCALE GENOMIC DNA]</scope>
    <source>
        <strain evidence="2 3">7K107</strain>
    </source>
</reference>
<gene>
    <name evidence="2" type="ORF">C1I98_39385</name>
</gene>
<feature type="compositionally biased region" description="Low complexity" evidence="1">
    <location>
        <begin position="37"/>
        <end position="48"/>
    </location>
</feature>
<dbReference type="AlphaFoldDB" id="A0A2W2DT86"/>
<evidence type="ECO:0000313" key="3">
    <source>
        <dbReference type="Proteomes" id="UP000248544"/>
    </source>
</evidence>
<feature type="compositionally biased region" description="Polar residues" evidence="1">
    <location>
        <begin position="27"/>
        <end position="36"/>
    </location>
</feature>
<dbReference type="EMBL" id="POUA01000793">
    <property type="protein sequence ID" value="PZG15146.1"/>
    <property type="molecule type" value="Genomic_DNA"/>
</dbReference>
<evidence type="ECO:0000256" key="1">
    <source>
        <dbReference type="SAM" id="MobiDB-lite"/>
    </source>
</evidence>
<accession>A0A2W2DT86</accession>
<dbReference type="Proteomes" id="UP000248544">
    <property type="component" value="Unassembled WGS sequence"/>
</dbReference>
<keyword evidence="3" id="KW-1185">Reference proteome</keyword>
<name>A0A2W2DT86_9ACTN</name>
<sequence>MWPLLAAVLAAVVTAGVMWFLMRGGTPQQATPVSAPTTAGGEATGTGTRDPQETGSGEPSEASQDPGGGTTAAGQAQAVDDLLSDSGGARSGLGPALTQVRQCEEADSAISTIERVTEARRKQVEQVRTLELGAVADGDTIKNRLTTALQASLDADESFLTWARRRAGDCDADWTKDPDYNAGLSSSSKATAAKKQFVQLWNPVAKEHGLPDRAAHEI</sequence>
<feature type="compositionally biased region" description="Polar residues" evidence="1">
    <location>
        <begin position="53"/>
        <end position="63"/>
    </location>
</feature>
<evidence type="ECO:0000313" key="2">
    <source>
        <dbReference type="EMBL" id="PZG15146.1"/>
    </source>
</evidence>
<organism evidence="2 3">
    <name type="scientific">Spongiactinospora gelatinilytica</name>
    <dbReference type="NCBI Taxonomy" id="2666298"/>
    <lineage>
        <taxon>Bacteria</taxon>
        <taxon>Bacillati</taxon>
        <taxon>Actinomycetota</taxon>
        <taxon>Actinomycetes</taxon>
        <taxon>Streptosporangiales</taxon>
        <taxon>Streptosporangiaceae</taxon>
        <taxon>Spongiactinospora</taxon>
    </lineage>
</organism>
<feature type="region of interest" description="Disordered" evidence="1">
    <location>
        <begin position="27"/>
        <end position="75"/>
    </location>
</feature>
<proteinExistence type="predicted"/>
<protein>
    <submittedName>
        <fullName evidence="2">Uncharacterized protein</fullName>
    </submittedName>
</protein>
<comment type="caution">
    <text evidence="2">The sequence shown here is derived from an EMBL/GenBank/DDBJ whole genome shotgun (WGS) entry which is preliminary data.</text>
</comment>